<dbReference type="AlphaFoldDB" id="A0A015JF55"/>
<organism evidence="1 2">
    <name type="scientific">Rhizophagus irregularis (strain DAOM 197198w)</name>
    <name type="common">Glomus intraradices</name>
    <dbReference type="NCBI Taxonomy" id="1432141"/>
    <lineage>
        <taxon>Eukaryota</taxon>
        <taxon>Fungi</taxon>
        <taxon>Fungi incertae sedis</taxon>
        <taxon>Mucoromycota</taxon>
        <taxon>Glomeromycotina</taxon>
        <taxon>Glomeromycetes</taxon>
        <taxon>Glomerales</taxon>
        <taxon>Glomeraceae</taxon>
        <taxon>Rhizophagus</taxon>
    </lineage>
</organism>
<gene>
    <name evidence="1" type="ORF">RirG_130930</name>
</gene>
<dbReference type="EMBL" id="JEMT01020845">
    <property type="protein sequence ID" value="EXX65680.1"/>
    <property type="molecule type" value="Genomic_DNA"/>
</dbReference>
<dbReference type="Proteomes" id="UP000022910">
    <property type="component" value="Unassembled WGS sequence"/>
</dbReference>
<dbReference type="HOGENOM" id="CLU_3033598_0_0_1"/>
<name>A0A015JF55_RHIIW</name>
<evidence type="ECO:0000313" key="2">
    <source>
        <dbReference type="Proteomes" id="UP000022910"/>
    </source>
</evidence>
<evidence type="ECO:0000313" key="1">
    <source>
        <dbReference type="EMBL" id="EXX65680.1"/>
    </source>
</evidence>
<proteinExistence type="predicted"/>
<keyword evidence="2" id="KW-1185">Reference proteome</keyword>
<accession>A0A015JF55</accession>
<reference evidence="1 2" key="1">
    <citation type="submission" date="2014-02" db="EMBL/GenBank/DDBJ databases">
        <title>Single nucleus genome sequencing reveals high similarity among nuclei of an endomycorrhizal fungus.</title>
        <authorList>
            <person name="Lin K."/>
            <person name="Geurts R."/>
            <person name="Zhang Z."/>
            <person name="Limpens E."/>
            <person name="Saunders D.G."/>
            <person name="Mu D."/>
            <person name="Pang E."/>
            <person name="Cao H."/>
            <person name="Cha H."/>
            <person name="Lin T."/>
            <person name="Zhou Q."/>
            <person name="Shang Y."/>
            <person name="Li Y."/>
            <person name="Ivanov S."/>
            <person name="Sharma T."/>
            <person name="Velzen R.V."/>
            <person name="Ruijter N.D."/>
            <person name="Aanen D.K."/>
            <person name="Win J."/>
            <person name="Kamoun S."/>
            <person name="Bisseling T."/>
            <person name="Huang S."/>
        </authorList>
    </citation>
    <scope>NUCLEOTIDE SEQUENCE [LARGE SCALE GENOMIC DNA]</scope>
    <source>
        <strain evidence="2">DAOM197198w</strain>
    </source>
</reference>
<comment type="caution">
    <text evidence="1">The sequence shown here is derived from an EMBL/GenBank/DDBJ whole genome shotgun (WGS) entry which is preliminary data.</text>
</comment>
<protein>
    <submittedName>
        <fullName evidence="1">Uncharacterized protein</fullName>
    </submittedName>
</protein>
<sequence>MAPNSARVDEGQSVIELLHSSITSSLLFSIPQPVPMYFVKVLELLLKRFVNEPSV</sequence>